<evidence type="ECO:0000313" key="5">
    <source>
        <dbReference type="EMBL" id="CAI9297464.1"/>
    </source>
</evidence>
<dbReference type="InterPro" id="IPR046357">
    <property type="entry name" value="PPIase_dom_sf"/>
</dbReference>
<keyword evidence="3" id="KW-0697">Rotamase</keyword>
<dbReference type="EC" id="5.2.1.8" evidence="3"/>
<keyword evidence="6" id="KW-1185">Reference proteome</keyword>
<evidence type="ECO:0000313" key="6">
    <source>
        <dbReference type="Proteomes" id="UP001177003"/>
    </source>
</evidence>
<keyword evidence="1" id="KW-0677">Repeat</keyword>
<protein>
    <recommendedName>
        <fullName evidence="3">peptidylprolyl isomerase</fullName>
        <ecNumber evidence="3">5.2.1.8</ecNumber>
    </recommendedName>
</protein>
<keyword evidence="3" id="KW-0413">Isomerase</keyword>
<dbReference type="Proteomes" id="UP001177003">
    <property type="component" value="Chromosome 8"/>
</dbReference>
<reference evidence="5" key="1">
    <citation type="submission" date="2023-04" db="EMBL/GenBank/DDBJ databases">
        <authorList>
            <person name="Vijverberg K."/>
            <person name="Xiong W."/>
            <person name="Schranz E."/>
        </authorList>
    </citation>
    <scope>NUCLEOTIDE SEQUENCE</scope>
</reference>
<comment type="catalytic activity">
    <reaction evidence="3">
        <text>[protein]-peptidylproline (omega=180) = [protein]-peptidylproline (omega=0)</text>
        <dbReference type="Rhea" id="RHEA:16237"/>
        <dbReference type="Rhea" id="RHEA-COMP:10747"/>
        <dbReference type="Rhea" id="RHEA-COMP:10748"/>
        <dbReference type="ChEBI" id="CHEBI:83833"/>
        <dbReference type="ChEBI" id="CHEBI:83834"/>
        <dbReference type="EC" id="5.2.1.8"/>
    </reaction>
</comment>
<organism evidence="5 6">
    <name type="scientific">Lactuca saligna</name>
    <name type="common">Willowleaf lettuce</name>
    <dbReference type="NCBI Taxonomy" id="75948"/>
    <lineage>
        <taxon>Eukaryota</taxon>
        <taxon>Viridiplantae</taxon>
        <taxon>Streptophyta</taxon>
        <taxon>Embryophyta</taxon>
        <taxon>Tracheophyta</taxon>
        <taxon>Spermatophyta</taxon>
        <taxon>Magnoliopsida</taxon>
        <taxon>eudicotyledons</taxon>
        <taxon>Gunneridae</taxon>
        <taxon>Pentapetalae</taxon>
        <taxon>asterids</taxon>
        <taxon>campanulids</taxon>
        <taxon>Asterales</taxon>
        <taxon>Asteraceae</taxon>
        <taxon>Cichorioideae</taxon>
        <taxon>Cichorieae</taxon>
        <taxon>Lactucinae</taxon>
        <taxon>Lactuca</taxon>
    </lineage>
</organism>
<evidence type="ECO:0000256" key="2">
    <source>
        <dbReference type="ARBA" id="ARBA00022803"/>
    </source>
</evidence>
<name>A0AA35ZRC1_LACSI</name>
<dbReference type="GO" id="GO:0003755">
    <property type="term" value="F:peptidyl-prolyl cis-trans isomerase activity"/>
    <property type="evidence" value="ECO:0007669"/>
    <property type="project" value="UniProtKB-KW"/>
</dbReference>
<dbReference type="EMBL" id="OX465084">
    <property type="protein sequence ID" value="CAI9297464.1"/>
    <property type="molecule type" value="Genomic_DNA"/>
</dbReference>
<gene>
    <name evidence="5" type="ORF">LSALG_LOCUS36277</name>
</gene>
<dbReference type="InterPro" id="IPR001179">
    <property type="entry name" value="PPIase_FKBP_dom"/>
</dbReference>
<keyword evidence="2" id="KW-0802">TPR repeat</keyword>
<evidence type="ECO:0000256" key="1">
    <source>
        <dbReference type="ARBA" id="ARBA00022737"/>
    </source>
</evidence>
<feature type="domain" description="PPIase FKBP-type" evidence="4">
    <location>
        <begin position="55"/>
        <end position="157"/>
    </location>
</feature>
<dbReference type="AlphaFoldDB" id="A0AA35ZRC1"/>
<proteinExistence type="predicted"/>
<evidence type="ECO:0000256" key="3">
    <source>
        <dbReference type="PROSITE-ProRule" id="PRU00277"/>
    </source>
</evidence>
<sequence length="279" mass="32434">MKFFHKDKIEIAKWKLNTRLRGDKVIPTVILKYGIREKGKTAFGNEGSIPANATLQIISWRVSTDITDDKKVLQKSVEEGAGFHLPNEGVVFQFKLVDKEQEVDRLEEVVMMMKKGEVALLSIVPEYAFGFIGFKQELAVLLPNATGTYEIELVSFLRNKESWDMNTTKEKIITFGKYKKEVEEYRDMLKLFIYYTLKVAIKCRKLSSFGQPSMKEVVLIEFNEREETSCVDSKVKQRKQWLIPWKQCPIKEEKVPFKQKVNFLNPSLRTSLFFKTVPI</sequence>
<dbReference type="PANTHER" id="PTHR46512">
    <property type="entry name" value="PEPTIDYLPROLYL ISOMERASE"/>
    <property type="match status" value="1"/>
</dbReference>
<dbReference type="Gene3D" id="3.10.50.40">
    <property type="match status" value="1"/>
</dbReference>
<dbReference type="PROSITE" id="PS50059">
    <property type="entry name" value="FKBP_PPIASE"/>
    <property type="match status" value="1"/>
</dbReference>
<dbReference type="Pfam" id="PF00254">
    <property type="entry name" value="FKBP_C"/>
    <property type="match status" value="1"/>
</dbReference>
<evidence type="ECO:0000259" key="4">
    <source>
        <dbReference type="PROSITE" id="PS50059"/>
    </source>
</evidence>
<accession>A0AA35ZRC1</accession>
<dbReference type="SUPFAM" id="SSF54534">
    <property type="entry name" value="FKBP-like"/>
    <property type="match status" value="1"/>
</dbReference>
<dbReference type="InterPro" id="IPR050754">
    <property type="entry name" value="FKBP4/5/8-like"/>
</dbReference>
<dbReference type="PANTHER" id="PTHR46512:SF11">
    <property type="entry name" value="PEPTIDYLPROLYL ISOMERASE"/>
    <property type="match status" value="1"/>
</dbReference>